<sequence>LLVVGLMNNIRALCLLALIIISATFLSCHAAGTVDLGPILGCIKMKKVCSVNEECLRECASRGWNTHRCICTHTGHCCHYPEAMEPN</sequence>
<dbReference type="EnsemblPlants" id="AET6Gv20995500.1">
    <property type="protein sequence ID" value="AET6Gv20995500.1"/>
    <property type="gene ID" value="AET6Gv20995500"/>
</dbReference>
<feature type="signal peptide" evidence="1">
    <location>
        <begin position="1"/>
        <end position="30"/>
    </location>
</feature>
<dbReference type="AlphaFoldDB" id="A0A453Q611"/>
<protein>
    <recommendedName>
        <fullName evidence="4">Knottin scorpion toxin-like domain-containing protein</fullName>
    </recommendedName>
</protein>
<dbReference type="Gramene" id="AET6Gv20995500.1">
    <property type="protein sequence ID" value="AET6Gv20995500.1"/>
    <property type="gene ID" value="AET6Gv20995500"/>
</dbReference>
<keyword evidence="1" id="KW-0732">Signal</keyword>
<name>A0A453Q611_AEGTS</name>
<reference evidence="2" key="3">
    <citation type="journal article" date="2017" name="Nature">
        <title>Genome sequence of the progenitor of the wheat D genome Aegilops tauschii.</title>
        <authorList>
            <person name="Luo M.C."/>
            <person name="Gu Y.Q."/>
            <person name="Puiu D."/>
            <person name="Wang H."/>
            <person name="Twardziok S.O."/>
            <person name="Deal K.R."/>
            <person name="Huo N."/>
            <person name="Zhu T."/>
            <person name="Wang L."/>
            <person name="Wang Y."/>
            <person name="McGuire P.E."/>
            <person name="Liu S."/>
            <person name="Long H."/>
            <person name="Ramasamy R.K."/>
            <person name="Rodriguez J.C."/>
            <person name="Van S.L."/>
            <person name="Yuan L."/>
            <person name="Wang Z."/>
            <person name="Xia Z."/>
            <person name="Xiao L."/>
            <person name="Anderson O.D."/>
            <person name="Ouyang S."/>
            <person name="Liang Y."/>
            <person name="Zimin A.V."/>
            <person name="Pertea G."/>
            <person name="Qi P."/>
            <person name="Bennetzen J.L."/>
            <person name="Dai X."/>
            <person name="Dawson M.W."/>
            <person name="Muller H.G."/>
            <person name="Kugler K."/>
            <person name="Rivarola-Duarte L."/>
            <person name="Spannagl M."/>
            <person name="Mayer K.F.X."/>
            <person name="Lu F.H."/>
            <person name="Bevan M.W."/>
            <person name="Leroy P."/>
            <person name="Li P."/>
            <person name="You F.M."/>
            <person name="Sun Q."/>
            <person name="Liu Z."/>
            <person name="Lyons E."/>
            <person name="Wicker T."/>
            <person name="Salzberg S.L."/>
            <person name="Devos K.M."/>
            <person name="Dvorak J."/>
        </authorList>
    </citation>
    <scope>NUCLEOTIDE SEQUENCE [LARGE SCALE GENOMIC DNA]</scope>
    <source>
        <strain evidence="2">cv. AL8/78</strain>
    </source>
</reference>
<proteinExistence type="predicted"/>
<evidence type="ECO:0000313" key="2">
    <source>
        <dbReference type="EnsemblPlants" id="AET6Gv20995500.1"/>
    </source>
</evidence>
<accession>A0A453Q611</accession>
<reference evidence="2" key="4">
    <citation type="submission" date="2019-03" db="UniProtKB">
        <authorList>
            <consortium name="EnsemblPlants"/>
        </authorList>
    </citation>
    <scope>IDENTIFICATION</scope>
</reference>
<feature type="chain" id="PRO_5019367798" description="Knottin scorpion toxin-like domain-containing protein" evidence="1">
    <location>
        <begin position="31"/>
        <end position="87"/>
    </location>
</feature>
<reference evidence="3" key="1">
    <citation type="journal article" date="2014" name="Science">
        <title>Ancient hybridizations among the ancestral genomes of bread wheat.</title>
        <authorList>
            <consortium name="International Wheat Genome Sequencing Consortium,"/>
            <person name="Marcussen T."/>
            <person name="Sandve S.R."/>
            <person name="Heier L."/>
            <person name="Spannagl M."/>
            <person name="Pfeifer M."/>
            <person name="Jakobsen K.S."/>
            <person name="Wulff B.B."/>
            <person name="Steuernagel B."/>
            <person name="Mayer K.F."/>
            <person name="Olsen O.A."/>
        </authorList>
    </citation>
    <scope>NUCLEOTIDE SEQUENCE [LARGE SCALE GENOMIC DNA]</scope>
    <source>
        <strain evidence="3">cv. AL8/78</strain>
    </source>
</reference>
<dbReference type="Proteomes" id="UP000015105">
    <property type="component" value="Chromosome 6D"/>
</dbReference>
<reference evidence="3" key="2">
    <citation type="journal article" date="2017" name="Nat. Plants">
        <title>The Aegilops tauschii genome reveals multiple impacts of transposons.</title>
        <authorList>
            <person name="Zhao G."/>
            <person name="Zou C."/>
            <person name="Li K."/>
            <person name="Wang K."/>
            <person name="Li T."/>
            <person name="Gao L."/>
            <person name="Zhang X."/>
            <person name="Wang H."/>
            <person name="Yang Z."/>
            <person name="Liu X."/>
            <person name="Jiang W."/>
            <person name="Mao L."/>
            <person name="Kong X."/>
            <person name="Jiao Y."/>
            <person name="Jia J."/>
        </authorList>
    </citation>
    <scope>NUCLEOTIDE SEQUENCE [LARGE SCALE GENOMIC DNA]</scope>
    <source>
        <strain evidence="3">cv. AL8/78</strain>
    </source>
</reference>
<evidence type="ECO:0000313" key="3">
    <source>
        <dbReference type="Proteomes" id="UP000015105"/>
    </source>
</evidence>
<evidence type="ECO:0000256" key="1">
    <source>
        <dbReference type="SAM" id="SignalP"/>
    </source>
</evidence>
<organism evidence="2 3">
    <name type="scientific">Aegilops tauschii subsp. strangulata</name>
    <name type="common">Goatgrass</name>
    <dbReference type="NCBI Taxonomy" id="200361"/>
    <lineage>
        <taxon>Eukaryota</taxon>
        <taxon>Viridiplantae</taxon>
        <taxon>Streptophyta</taxon>
        <taxon>Embryophyta</taxon>
        <taxon>Tracheophyta</taxon>
        <taxon>Spermatophyta</taxon>
        <taxon>Magnoliopsida</taxon>
        <taxon>Liliopsida</taxon>
        <taxon>Poales</taxon>
        <taxon>Poaceae</taxon>
        <taxon>BOP clade</taxon>
        <taxon>Pooideae</taxon>
        <taxon>Triticodae</taxon>
        <taxon>Triticeae</taxon>
        <taxon>Triticinae</taxon>
        <taxon>Aegilops</taxon>
    </lineage>
</organism>
<reference evidence="2" key="5">
    <citation type="journal article" date="2021" name="G3 (Bethesda)">
        <title>Aegilops tauschii genome assembly Aet v5.0 features greater sequence contiguity and improved annotation.</title>
        <authorList>
            <person name="Wang L."/>
            <person name="Zhu T."/>
            <person name="Rodriguez J.C."/>
            <person name="Deal K.R."/>
            <person name="Dubcovsky J."/>
            <person name="McGuire P.E."/>
            <person name="Lux T."/>
            <person name="Spannagl M."/>
            <person name="Mayer K.F.X."/>
            <person name="Baldrich P."/>
            <person name="Meyers B.C."/>
            <person name="Huo N."/>
            <person name="Gu Y.Q."/>
            <person name="Zhou H."/>
            <person name="Devos K.M."/>
            <person name="Bennetzen J.L."/>
            <person name="Unver T."/>
            <person name="Budak H."/>
            <person name="Gulick P.J."/>
            <person name="Galiba G."/>
            <person name="Kalapos B."/>
            <person name="Nelson D.R."/>
            <person name="Li P."/>
            <person name="You F.M."/>
            <person name="Luo M.C."/>
            <person name="Dvorak J."/>
        </authorList>
    </citation>
    <scope>NUCLEOTIDE SEQUENCE [LARGE SCALE GENOMIC DNA]</scope>
    <source>
        <strain evidence="2">cv. AL8/78</strain>
    </source>
</reference>
<keyword evidence="3" id="KW-1185">Reference proteome</keyword>
<evidence type="ECO:0008006" key="4">
    <source>
        <dbReference type="Google" id="ProtNLM"/>
    </source>
</evidence>